<gene>
    <name evidence="8" type="ORF">BIGA_0623</name>
</gene>
<dbReference type="Gene3D" id="3.30.565.10">
    <property type="entry name" value="Histidine kinase-like ATPase, C-terminal domain"/>
    <property type="match status" value="1"/>
</dbReference>
<dbReference type="Gene3D" id="1.20.5.1930">
    <property type="match status" value="1"/>
</dbReference>
<proteinExistence type="predicted"/>
<dbReference type="CDD" id="cd16917">
    <property type="entry name" value="HATPase_UhpB-NarQ-NarX-like"/>
    <property type="match status" value="1"/>
</dbReference>
<dbReference type="InterPro" id="IPR050482">
    <property type="entry name" value="Sensor_HK_TwoCompSys"/>
</dbReference>
<protein>
    <recommendedName>
        <fullName evidence="2">histidine kinase</fullName>
        <ecNumber evidence="2">2.7.13.3</ecNumber>
    </recommendedName>
</protein>
<evidence type="ECO:0000256" key="3">
    <source>
        <dbReference type="ARBA" id="ARBA00022679"/>
    </source>
</evidence>
<feature type="transmembrane region" description="Helical" evidence="7">
    <location>
        <begin position="67"/>
        <end position="87"/>
    </location>
</feature>
<dbReference type="eggNOG" id="COG4585">
    <property type="taxonomic scope" value="Bacteria"/>
</dbReference>
<evidence type="ECO:0000256" key="1">
    <source>
        <dbReference type="ARBA" id="ARBA00000085"/>
    </source>
</evidence>
<keyword evidence="4 8" id="KW-0418">Kinase</keyword>
<feature type="transmembrane region" description="Helical" evidence="7">
    <location>
        <begin position="93"/>
        <end position="116"/>
    </location>
</feature>
<reference evidence="8 9" key="1">
    <citation type="submission" date="2014-03" db="EMBL/GenBank/DDBJ databases">
        <title>Genomics of Bifidobacteria.</title>
        <authorList>
            <person name="Ventura M."/>
            <person name="Milani C."/>
            <person name="Lugli G.A."/>
        </authorList>
    </citation>
    <scope>NUCLEOTIDE SEQUENCE [LARGE SCALE GENOMIC DNA]</scope>
    <source>
        <strain evidence="8 9">LMG 11586</strain>
    </source>
</reference>
<dbReference type="GO" id="GO:0000160">
    <property type="term" value="P:phosphorelay signal transduction system"/>
    <property type="evidence" value="ECO:0007669"/>
    <property type="project" value="UniProtKB-KW"/>
</dbReference>
<comment type="catalytic activity">
    <reaction evidence="1">
        <text>ATP + protein L-histidine = ADP + protein N-phospho-L-histidine.</text>
        <dbReference type="EC" id="2.7.13.3"/>
    </reaction>
</comment>
<dbReference type="EC" id="2.7.13.3" evidence="2"/>
<comment type="caution">
    <text evidence="8">The sequence shown here is derived from an EMBL/GenBank/DDBJ whole genome shotgun (WGS) entry which is preliminary data.</text>
</comment>
<keyword evidence="7" id="KW-1133">Transmembrane helix</keyword>
<dbReference type="GO" id="GO:0004673">
    <property type="term" value="F:protein histidine kinase activity"/>
    <property type="evidence" value="ECO:0007669"/>
    <property type="project" value="UniProtKB-EC"/>
</dbReference>
<evidence type="ECO:0000256" key="6">
    <source>
        <dbReference type="SAM" id="MobiDB-lite"/>
    </source>
</evidence>
<keyword evidence="5" id="KW-0902">Two-component regulatory system</keyword>
<name>A0A087AQZ1_9BIFI</name>
<evidence type="ECO:0000256" key="7">
    <source>
        <dbReference type="SAM" id="Phobius"/>
    </source>
</evidence>
<evidence type="ECO:0000256" key="5">
    <source>
        <dbReference type="ARBA" id="ARBA00023012"/>
    </source>
</evidence>
<evidence type="ECO:0000256" key="2">
    <source>
        <dbReference type="ARBA" id="ARBA00012438"/>
    </source>
</evidence>
<evidence type="ECO:0000313" key="8">
    <source>
        <dbReference type="EMBL" id="KFI61191.1"/>
    </source>
</evidence>
<dbReference type="PANTHER" id="PTHR24421">
    <property type="entry name" value="NITRATE/NITRITE SENSOR PROTEIN NARX-RELATED"/>
    <property type="match status" value="1"/>
</dbReference>
<keyword evidence="3" id="KW-0808">Transferase</keyword>
<dbReference type="AlphaFoldDB" id="A0A087AQZ1"/>
<feature type="region of interest" description="Disordered" evidence="6">
    <location>
        <begin position="1"/>
        <end position="26"/>
    </location>
</feature>
<dbReference type="PANTHER" id="PTHR24421:SF10">
    <property type="entry name" value="NITRATE_NITRITE SENSOR PROTEIN NARQ"/>
    <property type="match status" value="1"/>
</dbReference>
<accession>A0A087AQZ1</accession>
<keyword evidence="7" id="KW-0812">Transmembrane</keyword>
<feature type="transmembrane region" description="Helical" evidence="7">
    <location>
        <begin position="183"/>
        <end position="203"/>
    </location>
</feature>
<keyword evidence="9" id="KW-1185">Reference proteome</keyword>
<keyword evidence="7" id="KW-0472">Membrane</keyword>
<evidence type="ECO:0000256" key="4">
    <source>
        <dbReference type="ARBA" id="ARBA00022777"/>
    </source>
</evidence>
<sequence>MVTMSNPDIRDRNRPQAGQADGMAQDDEVPVRGTWKSSLVMVPIAIFMCLVQTSFAAARYGSSDPQFLWFMFSTLAAIPSGLLLLARDRHPEAVFWGSCALVIAFPFDSMLALMAMASLLARRSSRAVTVRAIAAGGAIALIAQLRDALNPPDASLWHVFFAKPHTGGNTGTPIVMLVGETPIIITAAIAALISTAIAALVGLHLRSKAIAASAEAKADAAASQAHTLQADLNNQQLADAIAAEAHDTLAHSLSLLALNASALQAESDKLCTMTQSSEDAVRTRADSIAQQAQQIRRQAAGALDEAHTIIDMLRHPEQAYVQLAPSDDTALTRESLNALITDARQAGMRVDTWIDIQQLSELDENLGKIAYRTIQEGLTNARRHAPDAPVALQIDALPRVGVHIHISNPLTAGEHARPDRTGNGLTGIAARIHSAGGTCAYGADEQGVFHIDARLPWIGSATGQQSNVAGLA</sequence>
<organism evidence="8 9">
    <name type="scientific">Bifidobacterium pullorum subsp. gallinarum</name>
    <dbReference type="NCBI Taxonomy" id="78344"/>
    <lineage>
        <taxon>Bacteria</taxon>
        <taxon>Bacillati</taxon>
        <taxon>Actinomycetota</taxon>
        <taxon>Actinomycetes</taxon>
        <taxon>Bifidobacteriales</taxon>
        <taxon>Bifidobacteriaceae</taxon>
        <taxon>Bifidobacterium</taxon>
    </lineage>
</organism>
<dbReference type="Proteomes" id="UP000029046">
    <property type="component" value="Unassembled WGS sequence"/>
</dbReference>
<dbReference type="EMBL" id="JGYX01000002">
    <property type="protein sequence ID" value="KFI61191.1"/>
    <property type="molecule type" value="Genomic_DNA"/>
</dbReference>
<evidence type="ECO:0000313" key="9">
    <source>
        <dbReference type="Proteomes" id="UP000029046"/>
    </source>
</evidence>
<feature type="transmembrane region" description="Helical" evidence="7">
    <location>
        <begin position="40"/>
        <end position="60"/>
    </location>
</feature>
<dbReference type="InterPro" id="IPR036890">
    <property type="entry name" value="HATPase_C_sf"/>
</dbReference>